<accession>A0A8H4KZN2</accession>
<dbReference type="SUPFAM" id="SSF56112">
    <property type="entry name" value="Protein kinase-like (PK-like)"/>
    <property type="match status" value="1"/>
</dbReference>
<comment type="caution">
    <text evidence="2">The sequence shown here is derived from an EMBL/GenBank/DDBJ whole genome shotgun (WGS) entry which is preliminary data.</text>
</comment>
<dbReference type="InterPro" id="IPR011009">
    <property type="entry name" value="Kinase-like_dom_sf"/>
</dbReference>
<dbReference type="GO" id="GO:0016301">
    <property type="term" value="F:kinase activity"/>
    <property type="evidence" value="ECO:0007669"/>
    <property type="project" value="UniProtKB-KW"/>
</dbReference>
<sequence length="281" mass="32724">MDSIISPRKVADSLSVEKLRELVRASPNHFTKNGRTFACHGFGYPKDSPVLFIKHGVHIFKPTDEEARNQRWAREALQKLPPSEREGIHIPEIYRVVSTETSTIIIMEFVPGKTLEYFLENPEYTDRLDRYFGKIERALKLFLSFPVPEDASPGPCGGGVIRSPLFKDYESTIEYPTVELLEMHLNKIATWFSKDADRLVLERKLHFVFSDLYEGNFMFTENEDLYVIDFEQANFLPLSFMTYAMIQHHDVCSLKDRFSLPENNLEIMRRVCQLDESLCKW</sequence>
<keyword evidence="3" id="KW-1185">Reference proteome</keyword>
<feature type="domain" description="Aminoglycoside phosphotransferase" evidence="1">
    <location>
        <begin position="85"/>
        <end position="234"/>
    </location>
</feature>
<name>A0A8H4KZN2_9HYPO</name>
<keyword evidence="2" id="KW-0808">Transferase</keyword>
<organism evidence="2 3">
    <name type="scientific">Fusarium albosuccineum</name>
    <dbReference type="NCBI Taxonomy" id="1237068"/>
    <lineage>
        <taxon>Eukaryota</taxon>
        <taxon>Fungi</taxon>
        <taxon>Dikarya</taxon>
        <taxon>Ascomycota</taxon>
        <taxon>Pezizomycotina</taxon>
        <taxon>Sordariomycetes</taxon>
        <taxon>Hypocreomycetidae</taxon>
        <taxon>Hypocreales</taxon>
        <taxon>Nectriaceae</taxon>
        <taxon>Fusarium</taxon>
        <taxon>Fusarium decemcellulare species complex</taxon>
    </lineage>
</organism>
<evidence type="ECO:0000313" key="3">
    <source>
        <dbReference type="Proteomes" id="UP000554235"/>
    </source>
</evidence>
<dbReference type="EMBL" id="JAADYS010002279">
    <property type="protein sequence ID" value="KAF4459027.1"/>
    <property type="molecule type" value="Genomic_DNA"/>
</dbReference>
<dbReference type="InterPro" id="IPR002575">
    <property type="entry name" value="Aminoglycoside_PTrfase"/>
</dbReference>
<gene>
    <name evidence="2" type="ORF">FALBO_14227</name>
</gene>
<dbReference type="OrthoDB" id="3250044at2759"/>
<dbReference type="Proteomes" id="UP000554235">
    <property type="component" value="Unassembled WGS sequence"/>
</dbReference>
<reference evidence="2 3" key="1">
    <citation type="submission" date="2020-01" db="EMBL/GenBank/DDBJ databases">
        <title>Identification and distribution of gene clusters putatively required for synthesis of sphingolipid metabolism inhibitors in phylogenetically diverse species of the filamentous fungus Fusarium.</title>
        <authorList>
            <person name="Kim H.-S."/>
            <person name="Busman M."/>
            <person name="Brown D.W."/>
            <person name="Divon H."/>
            <person name="Uhlig S."/>
            <person name="Proctor R.H."/>
        </authorList>
    </citation>
    <scope>NUCLEOTIDE SEQUENCE [LARGE SCALE GENOMIC DNA]</scope>
    <source>
        <strain evidence="2 3">NRRL 20459</strain>
    </source>
</reference>
<protein>
    <submittedName>
        <fullName evidence="2">Kinase-like domain</fullName>
    </submittedName>
</protein>
<dbReference type="Gene3D" id="3.90.1200.10">
    <property type="match status" value="1"/>
</dbReference>
<evidence type="ECO:0000259" key="1">
    <source>
        <dbReference type="Pfam" id="PF01636"/>
    </source>
</evidence>
<dbReference type="Pfam" id="PF01636">
    <property type="entry name" value="APH"/>
    <property type="match status" value="1"/>
</dbReference>
<evidence type="ECO:0000313" key="2">
    <source>
        <dbReference type="EMBL" id="KAF4459027.1"/>
    </source>
</evidence>
<proteinExistence type="predicted"/>
<dbReference type="AlphaFoldDB" id="A0A8H4KZN2"/>
<keyword evidence="2" id="KW-0418">Kinase</keyword>